<dbReference type="PANTHER" id="PTHR30576">
    <property type="entry name" value="COLANIC BIOSYNTHESIS UDP-GLUCOSE LIPID CARRIER TRANSFERASE"/>
    <property type="match status" value="1"/>
</dbReference>
<dbReference type="InterPro" id="IPR003362">
    <property type="entry name" value="Bact_transf"/>
</dbReference>
<gene>
    <name evidence="3" type="ORF">GCM10023203_10560</name>
</gene>
<comment type="caution">
    <text evidence="3">The sequence shown here is derived from an EMBL/GenBank/DDBJ whole genome shotgun (WGS) entry which is preliminary data.</text>
</comment>
<evidence type="ECO:0000313" key="4">
    <source>
        <dbReference type="Proteomes" id="UP001500457"/>
    </source>
</evidence>
<reference evidence="4" key="1">
    <citation type="journal article" date="2019" name="Int. J. Syst. Evol. Microbiol.">
        <title>The Global Catalogue of Microorganisms (GCM) 10K type strain sequencing project: providing services to taxonomists for standard genome sequencing and annotation.</title>
        <authorList>
            <consortium name="The Broad Institute Genomics Platform"/>
            <consortium name="The Broad Institute Genome Sequencing Center for Infectious Disease"/>
            <person name="Wu L."/>
            <person name="Ma J."/>
        </authorList>
    </citation>
    <scope>NUCLEOTIDE SEQUENCE [LARGE SCALE GENOMIC DNA]</scope>
    <source>
        <strain evidence="4">JCM 17983</strain>
    </source>
</reference>
<accession>A0ABP9E1D2</accession>
<dbReference type="EMBL" id="BAABHQ010000002">
    <property type="protein sequence ID" value="GAA4864546.1"/>
    <property type="molecule type" value="Genomic_DNA"/>
</dbReference>
<proteinExistence type="inferred from homology"/>
<name>A0ABP9E1D2_9PSEU</name>
<organism evidence="3 4">
    <name type="scientific">Actinomycetospora straminea</name>
    <dbReference type="NCBI Taxonomy" id="663607"/>
    <lineage>
        <taxon>Bacteria</taxon>
        <taxon>Bacillati</taxon>
        <taxon>Actinomycetota</taxon>
        <taxon>Actinomycetes</taxon>
        <taxon>Pseudonocardiales</taxon>
        <taxon>Pseudonocardiaceae</taxon>
        <taxon>Actinomycetospora</taxon>
    </lineage>
</organism>
<dbReference type="Proteomes" id="UP001500457">
    <property type="component" value="Unassembled WGS sequence"/>
</dbReference>
<evidence type="ECO:0000259" key="2">
    <source>
        <dbReference type="Pfam" id="PF02397"/>
    </source>
</evidence>
<dbReference type="PANTHER" id="PTHR30576:SF10">
    <property type="entry name" value="SLL5057 PROTEIN"/>
    <property type="match status" value="1"/>
</dbReference>
<evidence type="ECO:0000256" key="1">
    <source>
        <dbReference type="ARBA" id="ARBA00006464"/>
    </source>
</evidence>
<keyword evidence="4" id="KW-1185">Reference proteome</keyword>
<feature type="domain" description="Bacterial sugar transferase" evidence="2">
    <location>
        <begin position="1"/>
        <end position="144"/>
    </location>
</feature>
<dbReference type="Pfam" id="PF02397">
    <property type="entry name" value="Bac_transf"/>
    <property type="match status" value="1"/>
</dbReference>
<sequence length="150" mass="16650">MYKFRTMRVGADDRAQRDLVARELAGENTLVNGTCKISGDPRVTRVGELLRRTSLDELPQLVNVLRGDMALVGPRPCLVWEAEMFPPACAPRFTVRPGLTGLWQVSGRSTIGTAEMLALDVVYVRARGLRTDVRILIRTVPSMLTRDGAR</sequence>
<comment type="similarity">
    <text evidence="1">Belongs to the bacterial sugar transferase family.</text>
</comment>
<protein>
    <recommendedName>
        <fullName evidence="2">Bacterial sugar transferase domain-containing protein</fullName>
    </recommendedName>
</protein>
<evidence type="ECO:0000313" key="3">
    <source>
        <dbReference type="EMBL" id="GAA4864546.1"/>
    </source>
</evidence>